<accession>A0A2T0ADJ6</accession>
<dbReference type="Gene3D" id="2.60.110.10">
    <property type="entry name" value="Thaumatin"/>
    <property type="match status" value="1"/>
</dbReference>
<evidence type="ECO:0000313" key="3">
    <source>
        <dbReference type="EMBL" id="PRQ76064.1"/>
    </source>
</evidence>
<dbReference type="AlphaFoldDB" id="A0A2T0ADJ6"/>
<evidence type="ECO:0000256" key="2">
    <source>
        <dbReference type="SAM" id="Phobius"/>
    </source>
</evidence>
<feature type="compositionally biased region" description="Low complexity" evidence="1">
    <location>
        <begin position="421"/>
        <end position="436"/>
    </location>
</feature>
<dbReference type="SUPFAM" id="SSF49870">
    <property type="entry name" value="Osmotin, thaumatin-like protein"/>
    <property type="match status" value="1"/>
</dbReference>
<comment type="caution">
    <text evidence="3">The sequence shown here is derived from an EMBL/GenBank/DDBJ whole genome shotgun (WGS) entry which is preliminary data.</text>
</comment>
<proteinExistence type="predicted"/>
<dbReference type="PANTHER" id="PTHR31048">
    <property type="entry name" value="OS03G0233200 PROTEIN"/>
    <property type="match status" value="1"/>
</dbReference>
<dbReference type="Proteomes" id="UP000239560">
    <property type="component" value="Unassembled WGS sequence"/>
</dbReference>
<dbReference type="InterPro" id="IPR037176">
    <property type="entry name" value="Osmotin/thaumatin-like_sf"/>
</dbReference>
<dbReference type="SMART" id="SM00205">
    <property type="entry name" value="THN"/>
    <property type="match status" value="1"/>
</dbReference>
<feature type="transmembrane region" description="Helical" evidence="2">
    <location>
        <begin position="449"/>
        <end position="469"/>
    </location>
</feature>
<dbReference type="PRINTS" id="PR00347">
    <property type="entry name" value="THAUMATIN"/>
</dbReference>
<feature type="compositionally biased region" description="Polar residues" evidence="1">
    <location>
        <begin position="406"/>
        <end position="416"/>
    </location>
</feature>
<reference evidence="3 4" key="1">
    <citation type="journal article" date="2018" name="Elife">
        <title>Functional genomics of lipid metabolism in the oleaginous yeast Rhodosporidium toruloides.</title>
        <authorList>
            <person name="Coradetti S.T."/>
            <person name="Pinel D."/>
            <person name="Geiselman G."/>
            <person name="Ito M."/>
            <person name="Mondo S."/>
            <person name="Reilly M.C."/>
            <person name="Cheng Y.F."/>
            <person name="Bauer S."/>
            <person name="Grigoriev I."/>
            <person name="Gladden J.M."/>
            <person name="Simmons B.A."/>
            <person name="Brem R."/>
            <person name="Arkin A.P."/>
            <person name="Skerker J.M."/>
        </authorList>
    </citation>
    <scope>NUCLEOTIDE SEQUENCE [LARGE SCALE GENOMIC DNA]</scope>
    <source>
        <strain evidence="3 4">NBRC 0880</strain>
    </source>
</reference>
<organism evidence="3 4">
    <name type="scientific">Rhodotorula toruloides</name>
    <name type="common">Yeast</name>
    <name type="synonym">Rhodosporidium toruloides</name>
    <dbReference type="NCBI Taxonomy" id="5286"/>
    <lineage>
        <taxon>Eukaryota</taxon>
        <taxon>Fungi</taxon>
        <taxon>Dikarya</taxon>
        <taxon>Basidiomycota</taxon>
        <taxon>Pucciniomycotina</taxon>
        <taxon>Microbotryomycetes</taxon>
        <taxon>Sporidiobolales</taxon>
        <taxon>Sporidiobolaceae</taxon>
        <taxon>Rhodotorula</taxon>
    </lineage>
</organism>
<feature type="region of interest" description="Disordered" evidence="1">
    <location>
        <begin position="349"/>
        <end position="436"/>
    </location>
</feature>
<feature type="compositionally biased region" description="Low complexity" evidence="1">
    <location>
        <begin position="326"/>
        <end position="335"/>
    </location>
</feature>
<dbReference type="Pfam" id="PF00314">
    <property type="entry name" value="Thaumatin"/>
    <property type="match status" value="1"/>
</dbReference>
<dbReference type="PROSITE" id="PS00316">
    <property type="entry name" value="THAUMATIN_1"/>
    <property type="match status" value="1"/>
</dbReference>
<sequence>MKREEPRDAHGSRGSLGGSADAFSSSLLAFPRPILPAAPRSQLDLDLALYCAMPRPARRYPPPGSLGLFALLSLAPTVLAGDRQFTITNKCSYTIWPAISNYMQPIYTGPGGWEAKPGTSKTVTVPSPANVRVWPRRGCTFDASGKGSCVTGDCAGKLECGLGSIGWVNVVEIDLDSYAGMDFWDISSVPGWTAPIAVEPDGCPSLACTKDANAACPDDRMKQKDSSGNVIGCLSACMAGINAKDPSYNCCSGIYNSVEACDATKVDFYKVLKPLCEHAYWYPYDNNAAFPKVDFPCPAANSPGYKITFCPDSSNHASDLGPDQQTAGGSTGTAKAASASSGKVLLATDASEAPSSSTGKSGHAGAASTGSSTRSADSSVVSGTASAASSSATSEPEPEPSAVATGGSSEDPTSAASPEVASPTSAPTDTASPATTSTSKTILGLSQPLFIALTAAAVLFLLLAVVLVFRRSRSSQAQAASLVDHAARSPARPATLASGRQPLLAR</sequence>
<evidence type="ECO:0000256" key="1">
    <source>
        <dbReference type="SAM" id="MobiDB-lite"/>
    </source>
</evidence>
<feature type="compositionally biased region" description="Low complexity" evidence="1">
    <location>
        <begin position="355"/>
        <end position="405"/>
    </location>
</feature>
<gene>
    <name evidence="3" type="ORF">AAT19DRAFT_13086</name>
</gene>
<name>A0A2T0ADJ6_RHOTO</name>
<evidence type="ECO:0000313" key="4">
    <source>
        <dbReference type="Proteomes" id="UP000239560"/>
    </source>
</evidence>
<dbReference type="InterPro" id="IPR017949">
    <property type="entry name" value="Thaumatin_CS"/>
</dbReference>
<keyword evidence="2" id="KW-0472">Membrane</keyword>
<feature type="region of interest" description="Disordered" evidence="1">
    <location>
        <begin position="481"/>
        <end position="506"/>
    </location>
</feature>
<keyword evidence="2" id="KW-0812">Transmembrane</keyword>
<dbReference type="InterPro" id="IPR001938">
    <property type="entry name" value="Thaumatin"/>
</dbReference>
<dbReference type="EMBL" id="LCTV02000003">
    <property type="protein sequence ID" value="PRQ76064.1"/>
    <property type="molecule type" value="Genomic_DNA"/>
</dbReference>
<protein>
    <submittedName>
        <fullName evidence="3">Thaumatin family-domain containing protein</fullName>
    </submittedName>
</protein>
<dbReference type="OrthoDB" id="430315at2759"/>
<keyword evidence="2" id="KW-1133">Transmembrane helix</keyword>
<dbReference type="PROSITE" id="PS51367">
    <property type="entry name" value="THAUMATIN_2"/>
    <property type="match status" value="1"/>
</dbReference>
<feature type="region of interest" description="Disordered" evidence="1">
    <location>
        <begin position="316"/>
        <end position="335"/>
    </location>
</feature>